<evidence type="ECO:0000256" key="1">
    <source>
        <dbReference type="ARBA" id="ARBA00004571"/>
    </source>
</evidence>
<gene>
    <name evidence="19" type="ORF">GCM10011390_30260</name>
</gene>
<name>A0A916ZRA6_9HYPH</name>
<comment type="similarity">
    <text evidence="2 14 15">Belongs to the TonB-dependent receptor family.</text>
</comment>
<dbReference type="FunFam" id="2.170.130.10:FF:000001">
    <property type="entry name" value="Catecholate siderophore TonB-dependent receptor"/>
    <property type="match status" value="1"/>
</dbReference>
<evidence type="ECO:0000259" key="17">
    <source>
        <dbReference type="Pfam" id="PF00593"/>
    </source>
</evidence>
<dbReference type="GO" id="GO:0015344">
    <property type="term" value="F:siderophore uptake transmembrane transporter activity"/>
    <property type="evidence" value="ECO:0007669"/>
    <property type="project" value="TreeGrafter"/>
</dbReference>
<feature type="domain" description="TonB-dependent receptor plug" evidence="18">
    <location>
        <begin position="85"/>
        <end position="189"/>
    </location>
</feature>
<dbReference type="CDD" id="cd01347">
    <property type="entry name" value="ligand_gated_channel"/>
    <property type="match status" value="1"/>
</dbReference>
<dbReference type="Pfam" id="PF00593">
    <property type="entry name" value="TonB_dep_Rec_b-barrel"/>
    <property type="match status" value="1"/>
</dbReference>
<evidence type="ECO:0000256" key="8">
    <source>
        <dbReference type="ARBA" id="ARBA00023004"/>
    </source>
</evidence>
<feature type="signal peptide" evidence="16">
    <location>
        <begin position="1"/>
        <end position="31"/>
    </location>
</feature>
<keyword evidence="3 14" id="KW-0813">Transport</keyword>
<comment type="caution">
    <text evidence="19">The sequence shown here is derived from an EMBL/GenBank/DDBJ whole genome shotgun (WGS) entry which is preliminary data.</text>
</comment>
<evidence type="ECO:0000256" key="6">
    <source>
        <dbReference type="ARBA" id="ARBA00022692"/>
    </source>
</evidence>
<dbReference type="GO" id="GO:0038023">
    <property type="term" value="F:signaling receptor activity"/>
    <property type="evidence" value="ECO:0007669"/>
    <property type="project" value="InterPro"/>
</dbReference>
<feature type="chain" id="PRO_5037656050" evidence="16">
    <location>
        <begin position="32"/>
        <end position="732"/>
    </location>
</feature>
<evidence type="ECO:0000259" key="18">
    <source>
        <dbReference type="Pfam" id="PF07715"/>
    </source>
</evidence>
<dbReference type="InterPro" id="IPR000531">
    <property type="entry name" value="Beta-barrel_TonB"/>
</dbReference>
<dbReference type="NCBIfam" id="TIGR01783">
    <property type="entry name" value="TonB-siderophor"/>
    <property type="match status" value="1"/>
</dbReference>
<dbReference type="GO" id="GO:0009279">
    <property type="term" value="C:cell outer membrane"/>
    <property type="evidence" value="ECO:0007669"/>
    <property type="project" value="UniProtKB-SubCell"/>
</dbReference>
<evidence type="ECO:0000256" key="5">
    <source>
        <dbReference type="ARBA" id="ARBA00022496"/>
    </source>
</evidence>
<evidence type="ECO:0000256" key="7">
    <source>
        <dbReference type="ARBA" id="ARBA00022729"/>
    </source>
</evidence>
<dbReference type="AlphaFoldDB" id="A0A916ZRA6"/>
<evidence type="ECO:0000256" key="11">
    <source>
        <dbReference type="ARBA" id="ARBA00023136"/>
    </source>
</evidence>
<evidence type="ECO:0000256" key="10">
    <source>
        <dbReference type="ARBA" id="ARBA00023077"/>
    </source>
</evidence>
<dbReference type="GO" id="GO:0015891">
    <property type="term" value="P:siderophore transport"/>
    <property type="evidence" value="ECO:0007669"/>
    <property type="project" value="InterPro"/>
</dbReference>
<dbReference type="EMBL" id="BMIQ01000004">
    <property type="protein sequence ID" value="GGE09111.1"/>
    <property type="molecule type" value="Genomic_DNA"/>
</dbReference>
<keyword evidence="10 15" id="KW-0798">TonB box</keyword>
<evidence type="ECO:0000256" key="15">
    <source>
        <dbReference type="RuleBase" id="RU003357"/>
    </source>
</evidence>
<evidence type="ECO:0000256" key="13">
    <source>
        <dbReference type="ARBA" id="ARBA00023237"/>
    </source>
</evidence>
<keyword evidence="4 14" id="KW-1134">Transmembrane beta strand</keyword>
<dbReference type="FunFam" id="2.40.170.20:FF:000005">
    <property type="entry name" value="TonB-dependent siderophore receptor"/>
    <property type="match status" value="1"/>
</dbReference>
<evidence type="ECO:0000256" key="2">
    <source>
        <dbReference type="ARBA" id="ARBA00009810"/>
    </source>
</evidence>
<accession>A0A916ZRA6</accession>
<keyword evidence="8" id="KW-0408">Iron</keyword>
<evidence type="ECO:0000256" key="14">
    <source>
        <dbReference type="PROSITE-ProRule" id="PRU01360"/>
    </source>
</evidence>
<sequence length="732" mass="79368">MSAQFRRLASSSALPVALFLGLGLAPKTAFAQQAIELDTVTIDAAAGEAGTANGQGDGTGAGEANEQQGFVARRSAGATKTNTPLIETPQAVSVVTSDQIEEQDARTLRAATRYTAGVTPEITGGSDTRCGGFNIRGFDSTANSTFIDGLRLPSTSVINFLCLDPYGAERVEILKGPSSVLYGQNGPGGLINYVQKKPTDAPLREVEVSGGSFGMIEGRFDLAGPFRKDSPWSFRLTGTARTGENQVDHVDDDRLFIAPALRWEPDADTSLTVLGNYQRDRAGWGLQFMPASGTVYDNNGRRIPRSRFLGEPDFDYYDTDMGSAGWEFSTRLTDVFTLRQNARYAGVRHDEASVYGGGYLDEAAGILGRSGGTGIADLDTFSVDNQVQAEFATGILQHTLLGGVDYRYTGYTDRIDIYSASPLNVFDPVYGNPVDFLYSYTDRRVDQNQTGFYLQDQIKIDKLSILLSGREDFASTEARERLTGGEASKDYDAFTGRVGLIYNFDSGFAPYLTYSESFLPPLDTSATGELFAPETGRLYEGGIKYQPPGWNASVTASVFEIVRNNAIRYDAVGGTFQPRQTGQITSRGFELEGAASLTDSLDLRLAYTYLDAEITRDPDGGFEGTVPTTIPRNSVSAWANYTIHNETIFDGLGAGLGLRYVGESYGDDANSFKVPGATVVDAALSYKKDNWELSVNASNLFDKDYVASCGNKDFYCFYGEGRRITGKAAIRW</sequence>
<dbReference type="InterPro" id="IPR036942">
    <property type="entry name" value="Beta-barrel_TonB_sf"/>
</dbReference>
<keyword evidence="12 19" id="KW-0675">Receptor</keyword>
<evidence type="ECO:0000313" key="20">
    <source>
        <dbReference type="Proteomes" id="UP000644699"/>
    </source>
</evidence>
<evidence type="ECO:0000256" key="4">
    <source>
        <dbReference type="ARBA" id="ARBA00022452"/>
    </source>
</evidence>
<organism evidence="19 20">
    <name type="scientific">Aureimonas endophytica</name>
    <dbReference type="NCBI Taxonomy" id="2027858"/>
    <lineage>
        <taxon>Bacteria</taxon>
        <taxon>Pseudomonadati</taxon>
        <taxon>Pseudomonadota</taxon>
        <taxon>Alphaproteobacteria</taxon>
        <taxon>Hyphomicrobiales</taxon>
        <taxon>Aurantimonadaceae</taxon>
        <taxon>Aureimonas</taxon>
    </lineage>
</organism>
<dbReference type="InterPro" id="IPR037066">
    <property type="entry name" value="Plug_dom_sf"/>
</dbReference>
<dbReference type="Gene3D" id="2.170.130.10">
    <property type="entry name" value="TonB-dependent receptor, plug domain"/>
    <property type="match status" value="1"/>
</dbReference>
<evidence type="ECO:0000256" key="9">
    <source>
        <dbReference type="ARBA" id="ARBA00023065"/>
    </source>
</evidence>
<feature type="domain" description="TonB-dependent receptor-like beta-barrel" evidence="17">
    <location>
        <begin position="263"/>
        <end position="700"/>
    </location>
</feature>
<keyword evidence="11 14" id="KW-0472">Membrane</keyword>
<keyword evidence="9" id="KW-0406">Ion transport</keyword>
<evidence type="ECO:0000256" key="3">
    <source>
        <dbReference type="ARBA" id="ARBA00022448"/>
    </source>
</evidence>
<dbReference type="PANTHER" id="PTHR32552:SF68">
    <property type="entry name" value="FERRICHROME OUTER MEMBRANE TRANSPORTER_PHAGE RECEPTOR"/>
    <property type="match status" value="1"/>
</dbReference>
<dbReference type="Pfam" id="PF07715">
    <property type="entry name" value="Plug"/>
    <property type="match status" value="1"/>
</dbReference>
<dbReference type="Gene3D" id="2.40.170.20">
    <property type="entry name" value="TonB-dependent receptor, beta-barrel domain"/>
    <property type="match status" value="1"/>
</dbReference>
<evidence type="ECO:0000313" key="19">
    <source>
        <dbReference type="EMBL" id="GGE09111.1"/>
    </source>
</evidence>
<dbReference type="SUPFAM" id="SSF56935">
    <property type="entry name" value="Porins"/>
    <property type="match status" value="1"/>
</dbReference>
<dbReference type="InterPro" id="IPR012910">
    <property type="entry name" value="Plug_dom"/>
</dbReference>
<dbReference type="InterPro" id="IPR010105">
    <property type="entry name" value="TonB_sidphr_rcpt"/>
</dbReference>
<dbReference type="PANTHER" id="PTHR32552">
    <property type="entry name" value="FERRICHROME IRON RECEPTOR-RELATED"/>
    <property type="match status" value="1"/>
</dbReference>
<dbReference type="InterPro" id="IPR039426">
    <property type="entry name" value="TonB-dep_rcpt-like"/>
</dbReference>
<evidence type="ECO:0000256" key="12">
    <source>
        <dbReference type="ARBA" id="ARBA00023170"/>
    </source>
</evidence>
<keyword evidence="6 14" id="KW-0812">Transmembrane</keyword>
<keyword evidence="20" id="KW-1185">Reference proteome</keyword>
<reference evidence="19" key="2">
    <citation type="submission" date="2020-09" db="EMBL/GenBank/DDBJ databases">
        <authorList>
            <person name="Sun Q."/>
            <person name="Zhou Y."/>
        </authorList>
    </citation>
    <scope>NUCLEOTIDE SEQUENCE</scope>
    <source>
        <strain evidence="19">CGMCC 1.15367</strain>
    </source>
</reference>
<dbReference type="PROSITE" id="PS52016">
    <property type="entry name" value="TONB_DEPENDENT_REC_3"/>
    <property type="match status" value="1"/>
</dbReference>
<dbReference type="RefSeq" id="WP_188909872.1">
    <property type="nucleotide sequence ID" value="NZ_BMIQ01000004.1"/>
</dbReference>
<proteinExistence type="inferred from homology"/>
<keyword evidence="13 14" id="KW-0998">Cell outer membrane</keyword>
<keyword evidence="5" id="KW-0410">Iron transport</keyword>
<reference evidence="19" key="1">
    <citation type="journal article" date="2014" name="Int. J. Syst. Evol. Microbiol.">
        <title>Complete genome sequence of Corynebacterium casei LMG S-19264T (=DSM 44701T), isolated from a smear-ripened cheese.</title>
        <authorList>
            <consortium name="US DOE Joint Genome Institute (JGI-PGF)"/>
            <person name="Walter F."/>
            <person name="Albersmeier A."/>
            <person name="Kalinowski J."/>
            <person name="Ruckert C."/>
        </authorList>
    </citation>
    <scope>NUCLEOTIDE SEQUENCE</scope>
    <source>
        <strain evidence="19">CGMCC 1.15367</strain>
    </source>
</reference>
<dbReference type="Proteomes" id="UP000644699">
    <property type="component" value="Unassembled WGS sequence"/>
</dbReference>
<comment type="subcellular location">
    <subcellularLocation>
        <location evidence="1 14">Cell outer membrane</location>
        <topology evidence="1 14">Multi-pass membrane protein</topology>
    </subcellularLocation>
</comment>
<evidence type="ECO:0000256" key="16">
    <source>
        <dbReference type="SAM" id="SignalP"/>
    </source>
</evidence>
<keyword evidence="7 16" id="KW-0732">Signal</keyword>
<protein>
    <submittedName>
        <fullName evidence="19">TonB-dependent receptor</fullName>
    </submittedName>
</protein>